<dbReference type="OrthoDB" id="3175079at2"/>
<evidence type="ECO:0000256" key="1">
    <source>
        <dbReference type="ARBA" id="ARBA00004651"/>
    </source>
</evidence>
<dbReference type="AlphaFoldDB" id="A0A3L8PMC5"/>
<evidence type="ECO:0000256" key="2">
    <source>
        <dbReference type="ARBA" id="ARBA00022448"/>
    </source>
</evidence>
<dbReference type="InterPro" id="IPR045324">
    <property type="entry name" value="Small_multidrug_res"/>
</dbReference>
<evidence type="ECO:0000256" key="8">
    <source>
        <dbReference type="SAM" id="Phobius"/>
    </source>
</evidence>
<dbReference type="PANTHER" id="PTHR30561">
    <property type="entry name" value="SMR FAMILY PROTON-DEPENDENT DRUG EFFLUX TRANSPORTER SUGE"/>
    <property type="match status" value="1"/>
</dbReference>
<reference evidence="9 10" key="1">
    <citation type="submission" date="2018-10" db="EMBL/GenBank/DDBJ databases">
        <title>Aeromicrobium sp. 9W16Y-2 whole genome shotgun sequence.</title>
        <authorList>
            <person name="Li F."/>
        </authorList>
    </citation>
    <scope>NUCLEOTIDE SEQUENCE [LARGE SCALE GENOMIC DNA]</scope>
    <source>
        <strain evidence="9 10">9W16Y-2</strain>
    </source>
</reference>
<keyword evidence="6 8" id="KW-0472">Membrane</keyword>
<dbReference type="RefSeq" id="WP_121794325.1">
    <property type="nucleotide sequence ID" value="NZ_RDBF01000006.1"/>
</dbReference>
<dbReference type="InterPro" id="IPR000390">
    <property type="entry name" value="Small_drug/metabolite_transptr"/>
</dbReference>
<evidence type="ECO:0000256" key="5">
    <source>
        <dbReference type="ARBA" id="ARBA00022989"/>
    </source>
</evidence>
<evidence type="ECO:0000256" key="3">
    <source>
        <dbReference type="ARBA" id="ARBA00022475"/>
    </source>
</evidence>
<protein>
    <submittedName>
        <fullName evidence="9">QacE family quaternary ammonium compound efflux SMR transporter</fullName>
    </submittedName>
</protein>
<keyword evidence="4 7" id="KW-0812">Transmembrane</keyword>
<comment type="similarity">
    <text evidence="7">Belongs to the drug/metabolite transporter (DMT) superfamily. Small multidrug resistance (SMR) (TC 2.A.7.1) family.</text>
</comment>
<dbReference type="Proteomes" id="UP000282515">
    <property type="component" value="Unassembled WGS sequence"/>
</dbReference>
<accession>A0A3L8PMC5</accession>
<feature type="transmembrane region" description="Helical" evidence="8">
    <location>
        <begin position="56"/>
        <end position="75"/>
    </location>
</feature>
<feature type="transmembrane region" description="Helical" evidence="8">
    <location>
        <begin position="81"/>
        <end position="100"/>
    </location>
</feature>
<keyword evidence="10" id="KW-1185">Reference proteome</keyword>
<dbReference type="GO" id="GO:0005886">
    <property type="term" value="C:plasma membrane"/>
    <property type="evidence" value="ECO:0007669"/>
    <property type="project" value="UniProtKB-SubCell"/>
</dbReference>
<evidence type="ECO:0000256" key="7">
    <source>
        <dbReference type="RuleBase" id="RU003942"/>
    </source>
</evidence>
<dbReference type="Pfam" id="PF00893">
    <property type="entry name" value="Multi_Drug_Res"/>
    <property type="match status" value="1"/>
</dbReference>
<dbReference type="SUPFAM" id="SSF103481">
    <property type="entry name" value="Multidrug resistance efflux transporter EmrE"/>
    <property type="match status" value="1"/>
</dbReference>
<dbReference type="GO" id="GO:0022857">
    <property type="term" value="F:transmembrane transporter activity"/>
    <property type="evidence" value="ECO:0007669"/>
    <property type="project" value="InterPro"/>
</dbReference>
<comment type="caution">
    <text evidence="9">The sequence shown here is derived from an EMBL/GenBank/DDBJ whole genome shotgun (WGS) entry which is preliminary data.</text>
</comment>
<keyword evidence="5 8" id="KW-1133">Transmembrane helix</keyword>
<evidence type="ECO:0000256" key="4">
    <source>
        <dbReference type="ARBA" id="ARBA00022692"/>
    </source>
</evidence>
<evidence type="ECO:0000313" key="9">
    <source>
        <dbReference type="EMBL" id="RLV55688.1"/>
    </source>
</evidence>
<feature type="transmembrane region" description="Helical" evidence="8">
    <location>
        <begin position="30"/>
        <end position="49"/>
    </location>
</feature>
<evidence type="ECO:0000313" key="10">
    <source>
        <dbReference type="Proteomes" id="UP000282515"/>
    </source>
</evidence>
<dbReference type="EMBL" id="RDBF01000006">
    <property type="protein sequence ID" value="RLV55688.1"/>
    <property type="molecule type" value="Genomic_DNA"/>
</dbReference>
<name>A0A3L8PMC5_9ACTN</name>
<sequence length="112" mass="11520">MRAWLLLGGAIAAEVAGTMALRASIDHQAWIALVVAGYVTAFALLALVLREKLPIGVAYGIWGASGVALTALLGAVIFDELLSPLAVAGIVLIIVGVVLVETGSRRPEDVTT</sequence>
<keyword evidence="3" id="KW-1003">Cell membrane</keyword>
<evidence type="ECO:0000256" key="6">
    <source>
        <dbReference type="ARBA" id="ARBA00023136"/>
    </source>
</evidence>
<comment type="subcellular location">
    <subcellularLocation>
        <location evidence="1 7">Cell membrane</location>
        <topology evidence="1 7">Multi-pass membrane protein</topology>
    </subcellularLocation>
</comment>
<keyword evidence="2" id="KW-0813">Transport</keyword>
<dbReference type="InterPro" id="IPR037185">
    <property type="entry name" value="EmrE-like"/>
</dbReference>
<dbReference type="Gene3D" id="1.10.3730.20">
    <property type="match status" value="1"/>
</dbReference>
<gene>
    <name evidence="9" type="ORF">D9V41_09485</name>
</gene>
<organism evidence="9 10">
    <name type="scientific">Aeromicrobium phragmitis</name>
    <dbReference type="NCBI Taxonomy" id="2478914"/>
    <lineage>
        <taxon>Bacteria</taxon>
        <taxon>Bacillati</taxon>
        <taxon>Actinomycetota</taxon>
        <taxon>Actinomycetes</taxon>
        <taxon>Propionibacteriales</taxon>
        <taxon>Nocardioidaceae</taxon>
        <taxon>Aeromicrobium</taxon>
    </lineage>
</organism>
<proteinExistence type="inferred from homology"/>
<dbReference type="PANTHER" id="PTHR30561:SF1">
    <property type="entry name" value="MULTIDRUG TRANSPORTER EMRE"/>
    <property type="match status" value="1"/>
</dbReference>